<evidence type="ECO:0000313" key="2">
    <source>
        <dbReference type="EMBL" id="KAK6988087.1"/>
    </source>
</evidence>
<dbReference type="Proteomes" id="UP001362999">
    <property type="component" value="Unassembled WGS sequence"/>
</dbReference>
<organism evidence="2 3">
    <name type="scientific">Favolaschia claudopus</name>
    <dbReference type="NCBI Taxonomy" id="2862362"/>
    <lineage>
        <taxon>Eukaryota</taxon>
        <taxon>Fungi</taxon>
        <taxon>Dikarya</taxon>
        <taxon>Basidiomycota</taxon>
        <taxon>Agaricomycotina</taxon>
        <taxon>Agaricomycetes</taxon>
        <taxon>Agaricomycetidae</taxon>
        <taxon>Agaricales</taxon>
        <taxon>Marasmiineae</taxon>
        <taxon>Mycenaceae</taxon>
        <taxon>Favolaschia</taxon>
    </lineage>
</organism>
<feature type="compositionally biased region" description="Basic and acidic residues" evidence="1">
    <location>
        <begin position="21"/>
        <end position="32"/>
    </location>
</feature>
<sequence length="194" mass="20919">MGALSEDAEKRAGSAFSGAESGKKPGVAEERAGIFFRPMGPRRVGSADGGVTNRETAQRELTEGTEKRAGAHFQVLMGMLRLVPRSAEKGRERWGNPKTADERGGVFAEKSAPSVIATIFVEQGNLLGNNYHSFGPQNQMGNAPKPPQRAWTLYCLLGKQLVYILGLGLLVVGEDLANCGFGVQYYPSQVRHVL</sequence>
<feature type="region of interest" description="Disordered" evidence="1">
    <location>
        <begin position="1"/>
        <end position="63"/>
    </location>
</feature>
<proteinExistence type="predicted"/>
<reference evidence="2 3" key="1">
    <citation type="journal article" date="2024" name="J Genomics">
        <title>Draft genome sequencing and assembly of Favolaschia claudopus CIRM-BRFM 2984 isolated from oak limbs.</title>
        <authorList>
            <person name="Navarro D."/>
            <person name="Drula E."/>
            <person name="Chaduli D."/>
            <person name="Cazenave R."/>
            <person name="Ahrendt S."/>
            <person name="Wang J."/>
            <person name="Lipzen A."/>
            <person name="Daum C."/>
            <person name="Barry K."/>
            <person name="Grigoriev I.V."/>
            <person name="Favel A."/>
            <person name="Rosso M.N."/>
            <person name="Martin F."/>
        </authorList>
    </citation>
    <scope>NUCLEOTIDE SEQUENCE [LARGE SCALE GENOMIC DNA]</scope>
    <source>
        <strain evidence="2 3">CIRM-BRFM 2984</strain>
    </source>
</reference>
<name>A0AAV9ZPI2_9AGAR</name>
<protein>
    <submittedName>
        <fullName evidence="2">Uncharacterized protein</fullName>
    </submittedName>
</protein>
<comment type="caution">
    <text evidence="2">The sequence shown here is derived from an EMBL/GenBank/DDBJ whole genome shotgun (WGS) entry which is preliminary data.</text>
</comment>
<evidence type="ECO:0000256" key="1">
    <source>
        <dbReference type="SAM" id="MobiDB-lite"/>
    </source>
</evidence>
<accession>A0AAV9ZPI2</accession>
<dbReference type="EMBL" id="JAWWNJ010000126">
    <property type="protein sequence ID" value="KAK6988087.1"/>
    <property type="molecule type" value="Genomic_DNA"/>
</dbReference>
<dbReference type="AlphaFoldDB" id="A0AAV9ZPI2"/>
<gene>
    <name evidence="2" type="ORF">R3P38DRAFT_2805095</name>
</gene>
<evidence type="ECO:0000313" key="3">
    <source>
        <dbReference type="Proteomes" id="UP001362999"/>
    </source>
</evidence>
<keyword evidence="3" id="KW-1185">Reference proteome</keyword>